<accession>A0AA48KZI4</accession>
<dbReference type="PANTHER" id="PTHR43584">
    <property type="entry name" value="NUCLEOTIDYL TRANSFERASE"/>
    <property type="match status" value="1"/>
</dbReference>
<dbReference type="GO" id="GO:0016746">
    <property type="term" value="F:acyltransferase activity"/>
    <property type="evidence" value="ECO:0007669"/>
    <property type="project" value="UniProtKB-KW"/>
</dbReference>
<dbReference type="KEGG" id="ptrh:RsTaC01_0007"/>
<protein>
    <submittedName>
        <fullName evidence="4">UDP-N-acetylglucosamine pyrophosphorylase</fullName>
    </submittedName>
</protein>
<evidence type="ECO:0000256" key="1">
    <source>
        <dbReference type="ARBA" id="ARBA00022679"/>
    </source>
</evidence>
<gene>
    <name evidence="4" type="ORF">RsTaC01_0007</name>
</gene>
<dbReference type="PANTHER" id="PTHR43584:SF8">
    <property type="entry name" value="N-ACETYLMURAMATE ALPHA-1-PHOSPHATE URIDYLYLTRANSFERASE"/>
    <property type="match status" value="1"/>
</dbReference>
<evidence type="ECO:0000259" key="3">
    <source>
        <dbReference type="Pfam" id="PF25087"/>
    </source>
</evidence>
<dbReference type="Pfam" id="PF25087">
    <property type="entry name" value="GMPPB_C"/>
    <property type="match status" value="1"/>
</dbReference>
<dbReference type="InterPro" id="IPR056729">
    <property type="entry name" value="GMPPB_C"/>
</dbReference>
<dbReference type="InterPro" id="IPR050065">
    <property type="entry name" value="GlmU-like"/>
</dbReference>
<dbReference type="EMBL" id="AP027925">
    <property type="protein sequence ID" value="BED92324.1"/>
    <property type="molecule type" value="Genomic_DNA"/>
</dbReference>
<sequence length="225" mass="25496">MLKTKKLLDLSKTIAYDLLLKTEYPWEILYSIRDFILELGRSLSPNEYFSLDKDIWISKDVYIEKSAKILGPVIIQKNTEIRNCAFIRGNTIIGENVVVGNSTEIKNSILFNDTQVPHFNYIGDSVLGYKSHLGAGVIISNIKSDKSDISINFLDKKINTKLKKFGAIIGDYSEIGCNTVLNPGTVISKNCTVYPLSMVRKFLPENSIFKSENKIFKKITVYCYD</sequence>
<organism evidence="4">
    <name type="scientific">Candidatus Paraimprobicoccus trichonymphae</name>
    <dbReference type="NCBI Taxonomy" id="3033793"/>
    <lineage>
        <taxon>Bacteria</taxon>
        <taxon>Bacillati</taxon>
        <taxon>Bacillota</taxon>
        <taxon>Clostridia</taxon>
        <taxon>Candidatus Paraimprobicoccus</taxon>
    </lineage>
</organism>
<evidence type="ECO:0000313" key="4">
    <source>
        <dbReference type="EMBL" id="BED92324.1"/>
    </source>
</evidence>
<dbReference type="InterPro" id="IPR011004">
    <property type="entry name" value="Trimer_LpxA-like_sf"/>
</dbReference>
<dbReference type="AlphaFoldDB" id="A0AA48KZI4"/>
<name>A0AA48KZI4_9FIRM</name>
<dbReference type="Gene3D" id="2.160.10.10">
    <property type="entry name" value="Hexapeptide repeat proteins"/>
    <property type="match status" value="1"/>
</dbReference>
<keyword evidence="2" id="KW-0012">Acyltransferase</keyword>
<keyword evidence="1" id="KW-0808">Transferase</keyword>
<dbReference type="GO" id="GO:0016779">
    <property type="term" value="F:nucleotidyltransferase activity"/>
    <property type="evidence" value="ECO:0007669"/>
    <property type="project" value="UniProtKB-ARBA"/>
</dbReference>
<feature type="domain" description="Mannose-1-phosphate guanyltransferase C-terminal" evidence="3">
    <location>
        <begin position="69"/>
        <end position="142"/>
    </location>
</feature>
<evidence type="ECO:0000256" key="2">
    <source>
        <dbReference type="ARBA" id="ARBA00023315"/>
    </source>
</evidence>
<dbReference type="CDD" id="cd05636">
    <property type="entry name" value="LbH_G1P_TT_C_like"/>
    <property type="match status" value="1"/>
</dbReference>
<proteinExistence type="predicted"/>
<dbReference type="Proteomes" id="UP001335720">
    <property type="component" value="Chromosome"/>
</dbReference>
<dbReference type="SUPFAM" id="SSF51161">
    <property type="entry name" value="Trimeric LpxA-like enzymes"/>
    <property type="match status" value="1"/>
</dbReference>
<reference evidence="4" key="1">
    <citation type="journal article" date="2023" name="ISME J.">
        <title>Emergence of putative energy parasites within Clostridia revealed by genome analysis of a novel endosymbiotic clade.</title>
        <authorList>
            <person name="Takahashi K."/>
            <person name="Kuwahara H."/>
            <person name="Horikawa Y."/>
            <person name="Izawa K."/>
            <person name="Kato D."/>
            <person name="Inagaki T."/>
            <person name="Yuki M."/>
            <person name="Ohkuma M."/>
            <person name="Hongoh Y."/>
        </authorList>
    </citation>
    <scope>NUCLEOTIDE SEQUENCE</scope>
    <source>
        <strain evidence="4">RsTa-C01</strain>
    </source>
</reference>